<dbReference type="InterPro" id="IPR005334">
    <property type="entry name" value="Tctex-1-like"/>
</dbReference>
<evidence type="ECO:0000313" key="2">
    <source>
        <dbReference type="EMBL" id="POV94629.1"/>
    </source>
</evidence>
<feature type="region of interest" description="Disordered" evidence="1">
    <location>
        <begin position="1"/>
        <end position="28"/>
    </location>
</feature>
<gene>
    <name evidence="2" type="ORF">PSTT_16755</name>
</gene>
<feature type="compositionally biased region" description="Polar residues" evidence="1">
    <location>
        <begin position="1"/>
        <end position="24"/>
    </location>
</feature>
<protein>
    <submittedName>
        <fullName evidence="2">Uncharacterized protein</fullName>
    </submittedName>
</protein>
<dbReference type="Pfam" id="PF03645">
    <property type="entry name" value="Tctex-1"/>
    <property type="match status" value="1"/>
</dbReference>
<dbReference type="VEuPathDB" id="FungiDB:PSTT_16755"/>
<reference evidence="2" key="1">
    <citation type="submission" date="2017-12" db="EMBL/GenBank/DDBJ databases">
        <title>Gene loss provides genomic basis for host adaptation in cereal stripe rust fungi.</title>
        <authorList>
            <person name="Xia C."/>
        </authorList>
    </citation>
    <scope>NUCLEOTIDE SEQUENCE [LARGE SCALE GENOMIC DNA]</scope>
    <source>
        <strain evidence="2">93-210</strain>
    </source>
</reference>
<dbReference type="Proteomes" id="UP000239156">
    <property type="component" value="Unassembled WGS sequence"/>
</dbReference>
<evidence type="ECO:0000313" key="3">
    <source>
        <dbReference type="Proteomes" id="UP000239156"/>
    </source>
</evidence>
<comment type="caution">
    <text evidence="2">The sequence shown here is derived from an EMBL/GenBank/DDBJ whole genome shotgun (WGS) entry which is preliminary data.</text>
</comment>
<accession>A0A2S4UBI2</accession>
<proteinExistence type="predicted"/>
<organism evidence="2 3">
    <name type="scientific">Puccinia striiformis</name>
    <dbReference type="NCBI Taxonomy" id="27350"/>
    <lineage>
        <taxon>Eukaryota</taxon>
        <taxon>Fungi</taxon>
        <taxon>Dikarya</taxon>
        <taxon>Basidiomycota</taxon>
        <taxon>Pucciniomycotina</taxon>
        <taxon>Pucciniomycetes</taxon>
        <taxon>Pucciniales</taxon>
        <taxon>Pucciniaceae</taxon>
        <taxon>Puccinia</taxon>
    </lineage>
</organism>
<dbReference type="AlphaFoldDB" id="A0A2S4UBI2"/>
<dbReference type="CDD" id="cd21449">
    <property type="entry name" value="DLC-like_SF"/>
    <property type="match status" value="1"/>
</dbReference>
<keyword evidence="3" id="KW-1185">Reference proteome</keyword>
<dbReference type="InterPro" id="IPR038586">
    <property type="entry name" value="Tctex-1-like_sf"/>
</dbReference>
<sequence length="142" mass="15977">MASTTNGTTNPDQTIQHRLNQKTTTEQDHTIQSKIQYILSSKLGITNDLSNEKESFSHSNNQLRLKELNQTIGESIQNLLLEFYPTGYKIMICTQVIENKGQAGRAGLVSHWDEVSDKVFKEVWSNDSVIGTVTAFIIKVAY</sequence>
<evidence type="ECO:0000256" key="1">
    <source>
        <dbReference type="SAM" id="MobiDB-lite"/>
    </source>
</evidence>
<dbReference type="EMBL" id="PKSL01000401">
    <property type="protein sequence ID" value="POV94629.1"/>
    <property type="molecule type" value="Genomic_DNA"/>
</dbReference>
<name>A0A2S4UBI2_9BASI</name>
<dbReference type="Gene3D" id="3.30.1140.40">
    <property type="entry name" value="Tctex-1"/>
    <property type="match status" value="1"/>
</dbReference>